<dbReference type="AlphaFoldDB" id="A0A644Z0E4"/>
<sequence>MAILASARSKLISRPASVMPVKDHRYSVEPSACGAVLVGAGWKFAGFVLAANFTTRSASSAPSRSSMVGSQISIQVEDSNDPPRPLVLSQLPSAFCWFRTYWIARRSLGSLRDGLVKSRATPTMAVATGSLLLYQPFCTSHPPSARWRDHKVCDKS</sequence>
<name>A0A644Z0E4_9ZZZZ</name>
<evidence type="ECO:0000313" key="1">
    <source>
        <dbReference type="EMBL" id="MPM34355.1"/>
    </source>
</evidence>
<protein>
    <submittedName>
        <fullName evidence="1">Uncharacterized protein</fullName>
    </submittedName>
</protein>
<accession>A0A644Z0E4</accession>
<proteinExistence type="predicted"/>
<dbReference type="EMBL" id="VSSQ01006947">
    <property type="protein sequence ID" value="MPM34355.1"/>
    <property type="molecule type" value="Genomic_DNA"/>
</dbReference>
<comment type="caution">
    <text evidence="1">The sequence shown here is derived from an EMBL/GenBank/DDBJ whole genome shotgun (WGS) entry which is preliminary data.</text>
</comment>
<gene>
    <name evidence="1" type="ORF">SDC9_80937</name>
</gene>
<organism evidence="1">
    <name type="scientific">bioreactor metagenome</name>
    <dbReference type="NCBI Taxonomy" id="1076179"/>
    <lineage>
        <taxon>unclassified sequences</taxon>
        <taxon>metagenomes</taxon>
        <taxon>ecological metagenomes</taxon>
    </lineage>
</organism>
<reference evidence="1" key="1">
    <citation type="submission" date="2019-08" db="EMBL/GenBank/DDBJ databases">
        <authorList>
            <person name="Kucharzyk K."/>
            <person name="Murdoch R.W."/>
            <person name="Higgins S."/>
            <person name="Loffler F."/>
        </authorList>
    </citation>
    <scope>NUCLEOTIDE SEQUENCE</scope>
</reference>